<keyword evidence="2" id="KW-0479">Metal-binding</keyword>
<evidence type="ECO:0000313" key="9">
    <source>
        <dbReference type="EMBL" id="GBL74098.1"/>
    </source>
</evidence>
<dbReference type="Pfam" id="PF00096">
    <property type="entry name" value="zf-C2H2"/>
    <property type="match status" value="2"/>
</dbReference>
<dbReference type="InterPro" id="IPR050331">
    <property type="entry name" value="Zinc_finger"/>
</dbReference>
<keyword evidence="5" id="KW-0862">Zinc</keyword>
<comment type="caution">
    <text evidence="9">The sequence shown here is derived from an EMBL/GenBank/DDBJ whole genome shotgun (WGS) entry which is preliminary data.</text>
</comment>
<dbReference type="FunFam" id="3.30.160.60:FF:000433">
    <property type="entry name" value="zinc finger protein 384 isoform X1"/>
    <property type="match status" value="1"/>
</dbReference>
<dbReference type="OrthoDB" id="5305647at2759"/>
<reference evidence="9 10" key="1">
    <citation type="journal article" date="2019" name="Sci. Rep.">
        <title>Orb-weaving spider Araneus ventricosus genome elucidates the spidroin gene catalogue.</title>
        <authorList>
            <person name="Kono N."/>
            <person name="Nakamura H."/>
            <person name="Ohtoshi R."/>
            <person name="Moran D.A.P."/>
            <person name="Shinohara A."/>
            <person name="Yoshida Y."/>
            <person name="Fujiwara M."/>
            <person name="Mori M."/>
            <person name="Tomita M."/>
            <person name="Arakawa K."/>
        </authorList>
    </citation>
    <scope>NUCLEOTIDE SEQUENCE [LARGE SCALE GENOMIC DNA]</scope>
</reference>
<dbReference type="SUPFAM" id="SSF46689">
    <property type="entry name" value="Homeodomain-like"/>
    <property type="match status" value="1"/>
</dbReference>
<dbReference type="Gene3D" id="3.30.160.60">
    <property type="entry name" value="Classic Zinc Finger"/>
    <property type="match status" value="2"/>
</dbReference>
<evidence type="ECO:0000256" key="4">
    <source>
        <dbReference type="ARBA" id="ARBA00022771"/>
    </source>
</evidence>
<accession>A0A4Y2A2U1</accession>
<evidence type="ECO:0000256" key="6">
    <source>
        <dbReference type="ARBA" id="ARBA00023242"/>
    </source>
</evidence>
<evidence type="ECO:0000256" key="7">
    <source>
        <dbReference type="PROSITE-ProRule" id="PRU00042"/>
    </source>
</evidence>
<dbReference type="InterPro" id="IPR013087">
    <property type="entry name" value="Znf_C2H2_type"/>
</dbReference>
<dbReference type="Proteomes" id="UP000499080">
    <property type="component" value="Unassembled WGS sequence"/>
</dbReference>
<dbReference type="EMBL" id="BGPR01000004">
    <property type="protein sequence ID" value="GBL74098.1"/>
    <property type="molecule type" value="Genomic_DNA"/>
</dbReference>
<dbReference type="Gene3D" id="1.10.10.60">
    <property type="entry name" value="Homeodomain-like"/>
    <property type="match status" value="1"/>
</dbReference>
<dbReference type="PROSITE" id="PS50157">
    <property type="entry name" value="ZINC_FINGER_C2H2_2"/>
    <property type="match status" value="2"/>
</dbReference>
<sequence>MTPRYRKSLSLKEKMCILKKVVENQHLKRVDLAKELGLPDSTLKTLIYKRNDKKNCFALGGFLTPVNVNPIEKSECDHFVPPENWSNLSDVTAFEEFVQCNSELATCSLLTIDEMITNEETSSEEDNCTEKPLPSFQQALAGFNTMQKYLISSDLNDKDKWGSGLGEVKEEELIRVKIFLHKSAMQHHAREIHRGEVKPHQCQQCLKSFSSNHQLTQHIRIHTGEKPYKCSYCDRRFKQLSHVQQHTRLHTGAGGIFLDGPRNFQSLIGRTSSVVMRATPEPSLPSPNYHTTLKECLLNHKDLTFTWPVYTAVFGGIGSRAYDPTAKTLCHRYEISMALILCFISQNAWLTE</sequence>
<dbReference type="GO" id="GO:0003677">
    <property type="term" value="F:DNA binding"/>
    <property type="evidence" value="ECO:0007669"/>
    <property type="project" value="InterPro"/>
</dbReference>
<evidence type="ECO:0000256" key="5">
    <source>
        <dbReference type="ARBA" id="ARBA00022833"/>
    </source>
</evidence>
<dbReference type="InterPro" id="IPR036236">
    <property type="entry name" value="Znf_C2H2_sf"/>
</dbReference>
<evidence type="ECO:0000259" key="8">
    <source>
        <dbReference type="PROSITE" id="PS50157"/>
    </source>
</evidence>
<evidence type="ECO:0000256" key="3">
    <source>
        <dbReference type="ARBA" id="ARBA00022737"/>
    </source>
</evidence>
<dbReference type="GO" id="GO:0008270">
    <property type="term" value="F:zinc ion binding"/>
    <property type="evidence" value="ECO:0007669"/>
    <property type="project" value="UniProtKB-KW"/>
</dbReference>
<keyword evidence="3" id="KW-0677">Repeat</keyword>
<dbReference type="InterPro" id="IPR009057">
    <property type="entry name" value="Homeodomain-like_sf"/>
</dbReference>
<dbReference type="PANTHER" id="PTHR16515">
    <property type="entry name" value="PR DOMAIN ZINC FINGER PROTEIN"/>
    <property type="match status" value="1"/>
</dbReference>
<dbReference type="FunFam" id="3.30.160.60:FF:001498">
    <property type="entry name" value="Zinc finger protein 404"/>
    <property type="match status" value="1"/>
</dbReference>
<organism evidence="9 10">
    <name type="scientific">Araneus ventricosus</name>
    <name type="common">Orbweaver spider</name>
    <name type="synonym">Epeira ventricosa</name>
    <dbReference type="NCBI Taxonomy" id="182803"/>
    <lineage>
        <taxon>Eukaryota</taxon>
        <taxon>Metazoa</taxon>
        <taxon>Ecdysozoa</taxon>
        <taxon>Arthropoda</taxon>
        <taxon>Chelicerata</taxon>
        <taxon>Arachnida</taxon>
        <taxon>Araneae</taxon>
        <taxon>Araneomorphae</taxon>
        <taxon>Entelegynae</taxon>
        <taxon>Araneoidea</taxon>
        <taxon>Araneidae</taxon>
        <taxon>Araneus</taxon>
    </lineage>
</organism>
<dbReference type="SMART" id="SM00355">
    <property type="entry name" value="ZnF_C2H2"/>
    <property type="match status" value="2"/>
</dbReference>
<keyword evidence="10" id="KW-1185">Reference proteome</keyword>
<keyword evidence="6" id="KW-0539">Nucleus</keyword>
<feature type="domain" description="C2H2-type" evidence="8">
    <location>
        <begin position="200"/>
        <end position="227"/>
    </location>
</feature>
<dbReference type="AlphaFoldDB" id="A0A4Y2A2U1"/>
<comment type="subcellular location">
    <subcellularLocation>
        <location evidence="1">Nucleus</location>
    </subcellularLocation>
</comment>
<name>A0A4Y2A2U1_ARAVE</name>
<dbReference type="GO" id="GO:0005634">
    <property type="term" value="C:nucleus"/>
    <property type="evidence" value="ECO:0007669"/>
    <property type="project" value="UniProtKB-SubCell"/>
</dbReference>
<dbReference type="GO" id="GO:0010468">
    <property type="term" value="P:regulation of gene expression"/>
    <property type="evidence" value="ECO:0007669"/>
    <property type="project" value="TreeGrafter"/>
</dbReference>
<dbReference type="SUPFAM" id="SSF57667">
    <property type="entry name" value="beta-beta-alpha zinc fingers"/>
    <property type="match status" value="1"/>
</dbReference>
<evidence type="ECO:0000256" key="1">
    <source>
        <dbReference type="ARBA" id="ARBA00004123"/>
    </source>
</evidence>
<evidence type="ECO:0000313" key="10">
    <source>
        <dbReference type="Proteomes" id="UP000499080"/>
    </source>
</evidence>
<dbReference type="PROSITE" id="PS00028">
    <property type="entry name" value="ZINC_FINGER_C2H2_1"/>
    <property type="match status" value="2"/>
</dbReference>
<gene>
    <name evidence="9" type="primary">ZNF362</name>
    <name evidence="9" type="ORF">AVEN_230998_1</name>
</gene>
<proteinExistence type="predicted"/>
<dbReference type="Pfam" id="PF04218">
    <property type="entry name" value="CENP-B_N"/>
    <property type="match status" value="1"/>
</dbReference>
<evidence type="ECO:0000256" key="2">
    <source>
        <dbReference type="ARBA" id="ARBA00022723"/>
    </source>
</evidence>
<feature type="domain" description="C2H2-type" evidence="8">
    <location>
        <begin position="228"/>
        <end position="255"/>
    </location>
</feature>
<keyword evidence="4 7" id="KW-0863">Zinc-finger</keyword>
<dbReference type="InterPro" id="IPR007889">
    <property type="entry name" value="HTH_Psq"/>
</dbReference>
<dbReference type="PANTHER" id="PTHR16515:SF49">
    <property type="entry name" value="GASTRULA ZINC FINGER PROTEIN XLCGF49.1-LIKE-RELATED"/>
    <property type="match status" value="1"/>
</dbReference>
<protein>
    <submittedName>
        <fullName evidence="9">Zinc finger protein 362</fullName>
    </submittedName>
</protein>